<gene>
    <name evidence="2" type="ordered locus">Acav_1094</name>
</gene>
<name>F0QC29_PARA1</name>
<reference evidence="2" key="1">
    <citation type="submission" date="2011-02" db="EMBL/GenBank/DDBJ databases">
        <title>Complete sequence of Acidovorax avenae subsp. avenae ATCC 19860.</title>
        <authorList>
            <consortium name="US DOE Joint Genome Institute"/>
            <person name="Lucas S."/>
            <person name="Copeland A."/>
            <person name="Lapidus A."/>
            <person name="Cheng J.-F."/>
            <person name="Goodwin L."/>
            <person name="Pitluck S."/>
            <person name="Chertkov O."/>
            <person name="Held B."/>
            <person name="Detter J.C."/>
            <person name="Han C."/>
            <person name="Tapia R."/>
            <person name="Land M."/>
            <person name="Hauser L."/>
            <person name="Kyrpides N."/>
            <person name="Ivanova N."/>
            <person name="Ovchinnikova G."/>
            <person name="Pagani I."/>
            <person name="Gordon S."/>
            <person name="Woyke T."/>
        </authorList>
    </citation>
    <scope>NUCLEOTIDE SEQUENCE</scope>
    <source>
        <strain evidence="2">ATCC 19860</strain>
    </source>
</reference>
<dbReference type="EMBL" id="CP002521">
    <property type="protein sequence ID" value="ADX45016.1"/>
    <property type="molecule type" value="Genomic_DNA"/>
</dbReference>
<keyword evidence="1" id="KW-0472">Membrane</keyword>
<evidence type="ECO:0000313" key="2">
    <source>
        <dbReference type="EMBL" id="ADX45016.1"/>
    </source>
</evidence>
<dbReference type="KEGG" id="aaa:Acav_1094"/>
<sequence>MNEVHEQSSDVSLGDLLLELLRFYRDFGLLLVPIALVAALVAGGLALRNPLYGTTALLETPQMSLDQWRRLQPMLSDRQLVAASLADASVPDGVAPRLQRLFQQPRYWSTRVGYRSTVGRDDIREQINIDPKKIGALGLEVSLNVRDEAAAAQQFSVIASHIRQVMLWGDLREYLDRLRQEVLEQRSQLQIEQIRRQFAIEQGQRQVEDMQRLLQQYPELRRSDVNTVVSVGDGGGRYLSPLSQIVALESTMSDARSQLRKGVRELEQLEWKQRFLDRVDARLDGLASGKELARWMEQCLAGLFPADTAENTAQRQAGSEIRMNLEQSLSRAGQLRYKASPALPVAPLPSRRPAFVAAAVFAGTLLALSMALASYVALRRAGRAPGTWSARQDPLFAWLPERLRRRLPEGGARGSNA</sequence>
<keyword evidence="3" id="KW-1185">Reference proteome</keyword>
<feature type="transmembrane region" description="Helical" evidence="1">
    <location>
        <begin position="354"/>
        <end position="378"/>
    </location>
</feature>
<organism evidence="2 3">
    <name type="scientific">Paracidovorax avenae (strain ATCC 19860 / DSM 7227 / CCUG 15838 / JCM 20985 / LMG 2117 / NCPPB 1011)</name>
    <name type="common">Acidovorax avenae</name>
    <dbReference type="NCBI Taxonomy" id="643561"/>
    <lineage>
        <taxon>Bacteria</taxon>
        <taxon>Pseudomonadati</taxon>
        <taxon>Pseudomonadota</taxon>
        <taxon>Betaproteobacteria</taxon>
        <taxon>Burkholderiales</taxon>
        <taxon>Comamonadaceae</taxon>
        <taxon>Paracidovorax</taxon>
    </lineage>
</organism>
<evidence type="ECO:0008006" key="4">
    <source>
        <dbReference type="Google" id="ProtNLM"/>
    </source>
</evidence>
<evidence type="ECO:0000256" key="1">
    <source>
        <dbReference type="SAM" id="Phobius"/>
    </source>
</evidence>
<dbReference type="RefSeq" id="WP_013593555.1">
    <property type="nucleotide sequence ID" value="NC_015138.1"/>
</dbReference>
<dbReference type="OrthoDB" id="8888345at2"/>
<dbReference type="AlphaFoldDB" id="F0QC29"/>
<keyword evidence="1" id="KW-0812">Transmembrane</keyword>
<accession>F0QC29</accession>
<evidence type="ECO:0000313" key="3">
    <source>
        <dbReference type="Proteomes" id="UP000002482"/>
    </source>
</evidence>
<dbReference type="HOGENOM" id="CLU_052351_0_0_4"/>
<protein>
    <recommendedName>
        <fullName evidence="4">Lipopolysaccharide biosynthesis protein</fullName>
    </recommendedName>
</protein>
<feature type="transmembrane region" description="Helical" evidence="1">
    <location>
        <begin position="27"/>
        <end position="47"/>
    </location>
</feature>
<keyword evidence="1" id="KW-1133">Transmembrane helix</keyword>
<dbReference type="GeneID" id="34238265"/>
<dbReference type="Proteomes" id="UP000002482">
    <property type="component" value="Chromosome"/>
</dbReference>
<proteinExistence type="predicted"/>